<dbReference type="EMBL" id="BT143068">
    <property type="protein sequence ID" value="AFK42862.1"/>
    <property type="molecule type" value="mRNA"/>
</dbReference>
<evidence type="ECO:0000256" key="1">
    <source>
        <dbReference type="SAM" id="Phobius"/>
    </source>
</evidence>
<keyword evidence="2" id="KW-0732">Signal</keyword>
<feature type="transmembrane region" description="Helical" evidence="1">
    <location>
        <begin position="75"/>
        <end position="97"/>
    </location>
</feature>
<dbReference type="Pfam" id="PF05514">
    <property type="entry name" value="HR_lesion"/>
    <property type="match status" value="1"/>
</dbReference>
<dbReference type="PANTHER" id="PTHR31474">
    <property type="entry name" value="HR-LIKE LESION-INDUCER"/>
    <property type="match status" value="1"/>
</dbReference>
<protein>
    <recommendedName>
        <fullName evidence="4">HR-like lesion-inducer</fullName>
    </recommendedName>
</protein>
<dbReference type="InterPro" id="IPR008637">
    <property type="entry name" value="HR_lesion"/>
</dbReference>
<evidence type="ECO:0000256" key="2">
    <source>
        <dbReference type="SAM" id="SignalP"/>
    </source>
</evidence>
<feature type="transmembrane region" description="Helical" evidence="1">
    <location>
        <begin position="117"/>
        <end position="138"/>
    </location>
</feature>
<name>I3SRH0_LOTJA</name>
<evidence type="ECO:0008006" key="4">
    <source>
        <dbReference type="Google" id="ProtNLM"/>
    </source>
</evidence>
<organism evidence="3">
    <name type="scientific">Lotus japonicus</name>
    <name type="common">Lotus corniculatus var. japonicus</name>
    <dbReference type="NCBI Taxonomy" id="34305"/>
    <lineage>
        <taxon>Eukaryota</taxon>
        <taxon>Viridiplantae</taxon>
        <taxon>Streptophyta</taxon>
        <taxon>Embryophyta</taxon>
        <taxon>Tracheophyta</taxon>
        <taxon>Spermatophyta</taxon>
        <taxon>Magnoliopsida</taxon>
        <taxon>eudicotyledons</taxon>
        <taxon>Gunneridae</taxon>
        <taxon>Pentapetalae</taxon>
        <taxon>rosids</taxon>
        <taxon>fabids</taxon>
        <taxon>Fabales</taxon>
        <taxon>Fabaceae</taxon>
        <taxon>Papilionoideae</taxon>
        <taxon>50 kb inversion clade</taxon>
        <taxon>NPAAA clade</taxon>
        <taxon>Hologalegina</taxon>
        <taxon>robinioid clade</taxon>
        <taxon>Loteae</taxon>
        <taxon>Lotus</taxon>
    </lineage>
</organism>
<dbReference type="PANTHER" id="PTHR31474:SF4">
    <property type="entry name" value="NICOTIANA LESION-INDUCING LIKE"/>
    <property type="match status" value="1"/>
</dbReference>
<reference evidence="3" key="1">
    <citation type="submission" date="2012-05" db="EMBL/GenBank/DDBJ databases">
        <authorList>
            <person name="Krishnakumar V."/>
            <person name="Cheung F."/>
            <person name="Xiao Y."/>
            <person name="Chan A."/>
            <person name="Moskal W.A."/>
            <person name="Town C.D."/>
        </authorList>
    </citation>
    <scope>NUCLEOTIDE SEQUENCE</scope>
</reference>
<feature type="chain" id="PRO_5003678963" description="HR-like lesion-inducer" evidence="2">
    <location>
        <begin position="23"/>
        <end position="164"/>
    </location>
</feature>
<sequence>MGFASFLGRLLFASLFILSAWQMYVEFDANGGPIAKELIPKLTVLKKNLSSKLGVGLPDIDEQHFVATIIFLKGLGGILFVFGSTLGAFFLLLHQGLTTPLLHDFYNYGPSKPEYHLLLNDFMLNTAVFGALLFFIGMKNTIPRRQLRKKTPKTKTVYEIDQKM</sequence>
<keyword evidence="1" id="KW-0812">Transmembrane</keyword>
<dbReference type="AlphaFoldDB" id="I3SRH0"/>
<evidence type="ECO:0000313" key="3">
    <source>
        <dbReference type="EMBL" id="AFK42862.1"/>
    </source>
</evidence>
<keyword evidence="1" id="KW-1133">Transmembrane helix</keyword>
<proteinExistence type="evidence at transcript level"/>
<accession>I3SRH0</accession>
<feature type="signal peptide" evidence="2">
    <location>
        <begin position="1"/>
        <end position="22"/>
    </location>
</feature>
<keyword evidence="1" id="KW-0472">Membrane</keyword>